<comment type="caution">
    <text evidence="1">The sequence shown here is derived from an EMBL/GenBank/DDBJ whole genome shotgun (WGS) entry which is preliminary data.</text>
</comment>
<dbReference type="AlphaFoldDB" id="A0A3S3RA04"/>
<accession>A0A3S3RA04</accession>
<sequence>MLHVNLNLLFTICYIGNIKRFPQRNNEDC</sequence>
<name>A0A3S3RA04_9BACT</name>
<keyword evidence="2" id="KW-1185">Reference proteome</keyword>
<dbReference type="EMBL" id="MTKO01000027">
    <property type="protein sequence ID" value="RWX47759.1"/>
    <property type="molecule type" value="Genomic_DNA"/>
</dbReference>
<protein>
    <submittedName>
        <fullName evidence="1">Uncharacterized protein</fullName>
    </submittedName>
</protein>
<evidence type="ECO:0000313" key="1">
    <source>
        <dbReference type="EMBL" id="RWX47759.1"/>
    </source>
</evidence>
<gene>
    <name evidence="1" type="ORF">H206_05647</name>
</gene>
<dbReference type="Proteomes" id="UP000287853">
    <property type="component" value="Unassembled WGS sequence"/>
</dbReference>
<organism evidence="1 2">
    <name type="scientific">Candidatus Electrothrix aarhusensis</name>
    <dbReference type="NCBI Taxonomy" id="1859131"/>
    <lineage>
        <taxon>Bacteria</taxon>
        <taxon>Pseudomonadati</taxon>
        <taxon>Thermodesulfobacteriota</taxon>
        <taxon>Desulfobulbia</taxon>
        <taxon>Desulfobulbales</taxon>
        <taxon>Desulfobulbaceae</taxon>
        <taxon>Candidatus Electrothrix</taxon>
    </lineage>
</organism>
<proteinExistence type="predicted"/>
<evidence type="ECO:0000313" key="2">
    <source>
        <dbReference type="Proteomes" id="UP000287853"/>
    </source>
</evidence>
<reference evidence="1 2" key="1">
    <citation type="submission" date="2017-01" db="EMBL/GenBank/DDBJ databases">
        <title>The cable genome- insights into the physiology and evolution of filamentous bacteria capable of sulfide oxidation via long distance electron transfer.</title>
        <authorList>
            <person name="Schreiber L."/>
            <person name="Bjerg J.T."/>
            <person name="Boggild A."/>
            <person name="Van De Vossenberg J."/>
            <person name="Meysman F."/>
            <person name="Nielsen L.P."/>
            <person name="Schramm A."/>
            <person name="Kjeldsen K.U."/>
        </authorList>
    </citation>
    <scope>NUCLEOTIDE SEQUENCE [LARGE SCALE GENOMIC DNA]</scope>
    <source>
        <strain evidence="1">MCF</strain>
    </source>
</reference>